<dbReference type="AlphaFoldDB" id="A0A1H9W4G6"/>
<gene>
    <name evidence="1" type="ORF">SAMN05518684_11467</name>
</gene>
<reference evidence="2" key="1">
    <citation type="submission" date="2016-10" db="EMBL/GenBank/DDBJ databases">
        <authorList>
            <person name="Varghese N."/>
            <person name="Submissions S."/>
        </authorList>
    </citation>
    <scope>NUCLEOTIDE SEQUENCE [LARGE SCALE GENOMIC DNA]</scope>
    <source>
        <strain evidence="2">S9</strain>
    </source>
</reference>
<evidence type="ECO:0000313" key="2">
    <source>
        <dbReference type="Proteomes" id="UP000198571"/>
    </source>
</evidence>
<protein>
    <submittedName>
        <fullName evidence="1">Uncharacterized protein</fullName>
    </submittedName>
</protein>
<organism evidence="1 2">
    <name type="scientific">Salipaludibacillus aurantiacus</name>
    <dbReference type="NCBI Taxonomy" id="1601833"/>
    <lineage>
        <taxon>Bacteria</taxon>
        <taxon>Bacillati</taxon>
        <taxon>Bacillota</taxon>
        <taxon>Bacilli</taxon>
        <taxon>Bacillales</taxon>
        <taxon>Bacillaceae</taxon>
    </lineage>
</organism>
<name>A0A1H9W4G6_9BACI</name>
<dbReference type="OrthoDB" id="4823114at2"/>
<accession>A0A1H9W4G6</accession>
<dbReference type="EMBL" id="FOGT01000014">
    <property type="protein sequence ID" value="SES28802.1"/>
    <property type="molecule type" value="Genomic_DNA"/>
</dbReference>
<keyword evidence="2" id="KW-1185">Reference proteome</keyword>
<dbReference type="Proteomes" id="UP000198571">
    <property type="component" value="Unassembled WGS sequence"/>
</dbReference>
<sequence>MSQVQNVTGETVIIPFKFEYYPLTKLALINCEKQPDEHYLGFEPQYIDEEKAGYRVIAYRHDGYVDVYDEPQLNDGNDDSFDVTGKGLCERLKTEITHTAFEKTDGRIYISFQFTDKYGRKIATNISEKSSKKTNGINLLAPIGSATENPSYLPVFFLYEFDFVRKHKTNIYVSIDGKEMIIDNFPWPLPKDFQWRYYTRYSDDCQIIEFAKASTGVLEEYTLDENGTITLGQIDCHFSADKKLKKMSLNRGTHPFTAEFKDGIPDIRKLSPDGNYEDTFSLKADPAMGTISGRYSIVRKGDKVHLELVPDRGWEAVPNSRFTKMMFSKKSVFCTWPKTYRYMQLIDVITLETSSRWERVKQ</sequence>
<evidence type="ECO:0000313" key="1">
    <source>
        <dbReference type="EMBL" id="SES28802.1"/>
    </source>
</evidence>
<proteinExistence type="predicted"/>
<dbReference type="RefSeq" id="WP_093054202.1">
    <property type="nucleotide sequence ID" value="NZ_FOGT01000014.1"/>
</dbReference>